<comment type="caution">
    <text evidence="3">The sequence shown here is derived from an EMBL/GenBank/DDBJ whole genome shotgun (WGS) entry which is preliminary data.</text>
</comment>
<feature type="domain" description="Tape measure protein N-terminal" evidence="2">
    <location>
        <begin position="221"/>
        <end position="392"/>
    </location>
</feature>
<dbReference type="Pfam" id="PF20155">
    <property type="entry name" value="TMP_3"/>
    <property type="match status" value="1"/>
</dbReference>
<reference evidence="3 4" key="1">
    <citation type="submission" date="2019-06" db="EMBL/GenBank/DDBJ databases">
        <title>Whole genome shotgun sequence of Kocuria varians NBRC 15358.</title>
        <authorList>
            <person name="Hosoyama A."/>
            <person name="Uohara A."/>
            <person name="Ohji S."/>
            <person name="Ichikawa N."/>
        </authorList>
    </citation>
    <scope>NUCLEOTIDE SEQUENCE [LARGE SCALE GENOMIC DNA]</scope>
    <source>
        <strain evidence="3 4">NBRC 15358</strain>
    </source>
</reference>
<accession>A0A4Y4D7Q3</accession>
<dbReference type="Proteomes" id="UP000315730">
    <property type="component" value="Unassembled WGS sequence"/>
</dbReference>
<gene>
    <name evidence="3" type="ORF">KVA01_14920</name>
</gene>
<evidence type="ECO:0000256" key="1">
    <source>
        <dbReference type="SAM" id="MobiDB-lite"/>
    </source>
</evidence>
<evidence type="ECO:0000313" key="3">
    <source>
        <dbReference type="EMBL" id="GEC99337.1"/>
    </source>
</evidence>
<feature type="compositionally biased region" description="Low complexity" evidence="1">
    <location>
        <begin position="115"/>
        <end position="126"/>
    </location>
</feature>
<evidence type="ECO:0000259" key="2">
    <source>
        <dbReference type="Pfam" id="PF20155"/>
    </source>
</evidence>
<feature type="region of interest" description="Disordered" evidence="1">
    <location>
        <begin position="17"/>
        <end position="128"/>
    </location>
</feature>
<dbReference type="InterPro" id="IPR013491">
    <property type="entry name" value="Tape_meas_N"/>
</dbReference>
<name>A0A4Y4D7Q3_KOCVA</name>
<keyword evidence="4" id="KW-1185">Reference proteome</keyword>
<dbReference type="NCBIfam" id="TIGR02675">
    <property type="entry name" value="tape_meas_nterm"/>
    <property type="match status" value="1"/>
</dbReference>
<sequence length="847" mass="88339">MGNSRMTFVAEFIDRLTGPSTKAKKAVEDLGKASENAAKTTDGANKRVEQSERRRAKTARDTATTVAGSERRRARATQDTTRATERGARAQSKAAQATAQAIQAHGRRANRELGATRSSANRTASALQSMATRGAADLGFLSGAWGRTATSVDRSSRRMHRATGLVRAQGMAKDWNSAMDSIVRRTAGSVSEVENTLSSMGSKAKMGGALVGGMALAGGAKRIADVQQADVVMETMGMSDKDRGNMMGQFKGLAQDTPFSTGSIAALGSGLISSGMDQSKVHDALQGAIDTSATYGMSLEEMALPLKQIQAKGKAQGDDMMQLMDRNIPMMDWIAKQKGVDKSQVQDLVSKGQVSADDVFSALAANSEGGAEKAAGTLKGSFTNFTSSLSQAGEAFLSPMTDDLTEFLQVAKESVNSMKPALSVLGEFGGILLKVLKPTLPVLIPLIAAGGAAFTAYRSVKTATALLGFFAGRRGVGGVVEALLGSRGATALTSIFGGELRSTGRHAKSSTRQLGGLTDMLGNTTRKMDRGAFSAKGLAKNFGLAAAAAGGLAAAGAGMEGLNKLNADLNPSGAENSIATGGDVNAEMKGKDWANKNGSILGGTMSGVNGIGDVINKKQNMGWGDKATGWLGHGAGKILHYGSFGAIPEYKDGWDKAFDSLTEQDNALASLVGTPGAGQRWNSILGDAHRAGVSDSDTLAAFPNYKAAVTDRLSNLTPPVKADDNTLLQYMGNTSGYRKGGFTGMGAGSAVAGLVHRNEYVMPEAVTSRPGMLPALRQIHRTGEVPGARSASNVRHGDVIDQSMHVQVSANTAQDAAVIKAELERFLAQRERRAANRHGTRELRGAH</sequence>
<dbReference type="EMBL" id="BJNW01000012">
    <property type="protein sequence ID" value="GEC99337.1"/>
    <property type="molecule type" value="Genomic_DNA"/>
</dbReference>
<proteinExistence type="predicted"/>
<dbReference type="STRING" id="1272.GCA_900014985_01111"/>
<feature type="compositionally biased region" description="Low complexity" evidence="1">
    <location>
        <begin position="89"/>
        <end position="104"/>
    </location>
</feature>
<organism evidence="3 4">
    <name type="scientific">Kocuria varians</name>
    <name type="common">Micrococcus varians</name>
    <dbReference type="NCBI Taxonomy" id="1272"/>
    <lineage>
        <taxon>Bacteria</taxon>
        <taxon>Bacillati</taxon>
        <taxon>Actinomycetota</taxon>
        <taxon>Actinomycetes</taxon>
        <taxon>Micrococcales</taxon>
        <taxon>Micrococcaceae</taxon>
        <taxon>Kocuria</taxon>
    </lineage>
</organism>
<protein>
    <recommendedName>
        <fullName evidence="2">Tape measure protein N-terminal domain-containing protein</fullName>
    </recommendedName>
</protein>
<feature type="compositionally biased region" description="Basic and acidic residues" evidence="1">
    <location>
        <begin position="44"/>
        <end position="53"/>
    </location>
</feature>
<evidence type="ECO:0000313" key="4">
    <source>
        <dbReference type="Proteomes" id="UP000315730"/>
    </source>
</evidence>
<dbReference type="AlphaFoldDB" id="A0A4Y4D7Q3"/>